<gene>
    <name evidence="1" type="ORF">D9V42_09110</name>
</gene>
<organism evidence="1 2">
    <name type="scientific">Staphylococcus pseudoxylosus</name>
    <dbReference type="NCBI Taxonomy" id="2282419"/>
    <lineage>
        <taxon>Bacteria</taxon>
        <taxon>Bacillati</taxon>
        <taxon>Bacillota</taxon>
        <taxon>Bacilli</taxon>
        <taxon>Bacillales</taxon>
        <taxon>Staphylococcaceae</taxon>
        <taxon>Staphylococcus</taxon>
    </lineage>
</organism>
<accession>A0AAQ0S724</accession>
<name>A0AAQ0S724_9STAP</name>
<evidence type="ECO:0000313" key="1">
    <source>
        <dbReference type="EMBL" id="RMI85005.1"/>
    </source>
</evidence>
<comment type="caution">
    <text evidence="1">The sequence shown here is derived from an EMBL/GenBank/DDBJ whole genome shotgun (WGS) entry which is preliminary data.</text>
</comment>
<dbReference type="Proteomes" id="UP000269505">
    <property type="component" value="Unassembled WGS sequence"/>
</dbReference>
<dbReference type="RefSeq" id="WP_122064590.1">
    <property type="nucleotide sequence ID" value="NZ_JAHCSS010000011.1"/>
</dbReference>
<proteinExistence type="predicted"/>
<reference evidence="1 2" key="1">
    <citation type="submission" date="2018-10" db="EMBL/GenBank/DDBJ databases">
        <title>Staphylococcus pseudoxylosus sp. nov., isolated from bovine mastitis.</title>
        <authorList>
            <person name="Macfadyen A.C."/>
            <person name="Leroy S."/>
            <person name="Harrison E.M."/>
            <person name="Parkhill J."/>
            <person name="Holmes M.A."/>
            <person name="Paterson G.K."/>
        </authorList>
    </citation>
    <scope>NUCLEOTIDE SEQUENCE [LARGE SCALE GENOMIC DNA]</scope>
    <source>
        <strain evidence="1 2">S04009</strain>
    </source>
</reference>
<sequence>MAQSRRQLVTGGEMRTPVIFYIAKPSDDFFPGESVEEVYYQCFANVYPPSQKDLDMTDNKATITMITWYAMEYEITDDMYFEIELPRYKGKKFNIIQVDDDTESHANIKIIGEYITS</sequence>
<keyword evidence="2" id="KW-1185">Reference proteome</keyword>
<protein>
    <submittedName>
        <fullName evidence="1">Phage head-tail adapter protein</fullName>
    </submittedName>
</protein>
<evidence type="ECO:0000313" key="2">
    <source>
        <dbReference type="Proteomes" id="UP000269505"/>
    </source>
</evidence>
<dbReference type="AlphaFoldDB" id="A0AAQ0S724"/>
<dbReference type="EMBL" id="RCVN01000008">
    <property type="protein sequence ID" value="RMI85005.1"/>
    <property type="molecule type" value="Genomic_DNA"/>
</dbReference>